<evidence type="ECO:0000256" key="4">
    <source>
        <dbReference type="ARBA" id="ARBA00023004"/>
    </source>
</evidence>
<dbReference type="SUPFAM" id="SSF46565">
    <property type="entry name" value="Chaperone J-domain"/>
    <property type="match status" value="1"/>
</dbReference>
<dbReference type="EMBL" id="JAUCMV010000002">
    <property type="protein sequence ID" value="KAK0414776.1"/>
    <property type="molecule type" value="Genomic_DNA"/>
</dbReference>
<evidence type="ECO:0000256" key="1">
    <source>
        <dbReference type="ARBA" id="ARBA00006169"/>
    </source>
</evidence>
<reference evidence="7" key="1">
    <citation type="submission" date="2023-06" db="EMBL/GenBank/DDBJ databases">
        <title>Genomic analysis of the entomopathogenic nematode Steinernema hermaphroditum.</title>
        <authorList>
            <person name="Schwarz E.M."/>
            <person name="Heppert J.K."/>
            <person name="Baniya A."/>
            <person name="Schwartz H.T."/>
            <person name="Tan C.-H."/>
            <person name="Antoshechkin I."/>
            <person name="Sternberg P.W."/>
            <person name="Goodrich-Blair H."/>
            <person name="Dillman A.R."/>
        </authorList>
    </citation>
    <scope>NUCLEOTIDE SEQUENCE</scope>
    <source>
        <strain evidence="7">PS9179</strain>
        <tissue evidence="7">Whole animal</tissue>
    </source>
</reference>
<evidence type="ECO:0008006" key="9">
    <source>
        <dbReference type="Google" id="ProtNLM"/>
    </source>
</evidence>
<keyword evidence="2" id="KW-0479">Metal-binding</keyword>
<evidence type="ECO:0000256" key="2">
    <source>
        <dbReference type="ARBA" id="ARBA00022723"/>
    </source>
</evidence>
<dbReference type="Pfam" id="PF05207">
    <property type="entry name" value="Zn_ribbon_CSL"/>
    <property type="match status" value="1"/>
</dbReference>
<dbReference type="PANTHER" id="PTHR45255:SF1">
    <property type="entry name" value="DNAJ HOMOLOG SUBFAMILY C MEMBER 24"/>
    <property type="match status" value="1"/>
</dbReference>
<dbReference type="AlphaFoldDB" id="A0AA39I0M1"/>
<dbReference type="Pfam" id="PF00226">
    <property type="entry name" value="DnaJ"/>
    <property type="match status" value="1"/>
</dbReference>
<feature type="domain" description="DPH-type MB" evidence="6">
    <location>
        <begin position="99"/>
        <end position="135"/>
    </location>
</feature>
<evidence type="ECO:0000256" key="3">
    <source>
        <dbReference type="ARBA" id="ARBA00022833"/>
    </source>
</evidence>
<evidence type="ECO:0000259" key="6">
    <source>
        <dbReference type="PROSITE" id="PS51074"/>
    </source>
</evidence>
<feature type="domain" description="J" evidence="5">
    <location>
        <begin position="3"/>
        <end position="73"/>
    </location>
</feature>
<dbReference type="InterPro" id="IPR036671">
    <property type="entry name" value="DPH_MB_sf"/>
</dbReference>
<dbReference type="PROSITE" id="PS51074">
    <property type="entry name" value="DPH_MB"/>
    <property type="match status" value="1"/>
</dbReference>
<dbReference type="InterPro" id="IPR036869">
    <property type="entry name" value="J_dom_sf"/>
</dbReference>
<evidence type="ECO:0000259" key="5">
    <source>
        <dbReference type="PROSITE" id="PS50076"/>
    </source>
</evidence>
<dbReference type="Gene3D" id="1.10.287.110">
    <property type="entry name" value="DnaJ domain"/>
    <property type="match status" value="1"/>
</dbReference>
<comment type="caution">
    <text evidence="7">The sequence shown here is derived from an EMBL/GenBank/DDBJ whole genome shotgun (WGS) entry which is preliminary data.</text>
</comment>
<evidence type="ECO:0000313" key="8">
    <source>
        <dbReference type="Proteomes" id="UP001175271"/>
    </source>
</evidence>
<dbReference type="SMART" id="SM00271">
    <property type="entry name" value="DnaJ"/>
    <property type="match status" value="1"/>
</dbReference>
<keyword evidence="8" id="KW-1185">Reference proteome</keyword>
<dbReference type="InterPro" id="IPR007872">
    <property type="entry name" value="DPH_MB_dom"/>
</dbReference>
<evidence type="ECO:0000313" key="7">
    <source>
        <dbReference type="EMBL" id="KAK0414776.1"/>
    </source>
</evidence>
<dbReference type="InterPro" id="IPR001623">
    <property type="entry name" value="DnaJ_domain"/>
</dbReference>
<dbReference type="PRINTS" id="PR00625">
    <property type="entry name" value="JDOMAIN"/>
</dbReference>
<accession>A0AA39I0M1</accession>
<sequence>MKSYYSILGCGDYAVPAEIREAYFQQIRKVHPDKNCNAELLDDVSSEHLVTLVTKAWHVLRNPVLRERYDMWLREQHLKATRSVIGEEVQLCDLDADEPCRCGGFYDISEVDLDQIIDFALIDCAHCSLTLKVFV</sequence>
<dbReference type="CDD" id="cd06257">
    <property type="entry name" value="DnaJ"/>
    <property type="match status" value="1"/>
</dbReference>
<keyword evidence="3" id="KW-0862">Zinc</keyword>
<proteinExistence type="inferred from homology"/>
<comment type="similarity">
    <text evidence="1">Belongs to the DPH4 family.</text>
</comment>
<dbReference type="PROSITE" id="PS50076">
    <property type="entry name" value="DNAJ_2"/>
    <property type="match status" value="1"/>
</dbReference>
<gene>
    <name evidence="7" type="ORF">QR680_011611</name>
</gene>
<name>A0AA39I0M1_9BILA</name>
<protein>
    <recommendedName>
        <fullName evidence="9">J domain-containing protein</fullName>
    </recommendedName>
</protein>
<dbReference type="PANTHER" id="PTHR45255">
    <property type="entry name" value="DNAJ HOMOLOG SUBFAMILY C MEMBER 24"/>
    <property type="match status" value="1"/>
</dbReference>
<organism evidence="7 8">
    <name type="scientific">Steinernema hermaphroditum</name>
    <dbReference type="NCBI Taxonomy" id="289476"/>
    <lineage>
        <taxon>Eukaryota</taxon>
        <taxon>Metazoa</taxon>
        <taxon>Ecdysozoa</taxon>
        <taxon>Nematoda</taxon>
        <taxon>Chromadorea</taxon>
        <taxon>Rhabditida</taxon>
        <taxon>Tylenchina</taxon>
        <taxon>Panagrolaimomorpha</taxon>
        <taxon>Strongyloidoidea</taxon>
        <taxon>Steinernematidae</taxon>
        <taxon>Steinernema</taxon>
    </lineage>
</organism>
<dbReference type="GO" id="GO:0001671">
    <property type="term" value="F:ATPase activator activity"/>
    <property type="evidence" value="ECO:0007669"/>
    <property type="project" value="TreeGrafter"/>
</dbReference>
<dbReference type="SUPFAM" id="SSF144217">
    <property type="entry name" value="CSL zinc finger"/>
    <property type="match status" value="1"/>
</dbReference>
<dbReference type="GO" id="GO:0008198">
    <property type="term" value="F:ferrous iron binding"/>
    <property type="evidence" value="ECO:0007669"/>
    <property type="project" value="TreeGrafter"/>
</dbReference>
<dbReference type="Gene3D" id="3.10.660.10">
    <property type="entry name" value="DPH Zinc finger"/>
    <property type="match status" value="1"/>
</dbReference>
<dbReference type="Proteomes" id="UP001175271">
    <property type="component" value="Unassembled WGS sequence"/>
</dbReference>
<keyword evidence="4" id="KW-0408">Iron</keyword>